<sequence>MSPRPRKPRKCCPSRRPADHMFKPAGTPVSKLQVVELEADELEALSLCDRDAMTQAEAGEQMEVSRGTVQRLVTSGRKKIIEALLSGHVLVIKPHD</sequence>
<keyword evidence="4" id="KW-1185">Reference proteome</keyword>
<protein>
    <submittedName>
        <fullName evidence="3">Predicted DNA-binding protein, UPF0251 family</fullName>
    </submittedName>
</protein>
<feature type="region of interest" description="Disordered" evidence="2">
    <location>
        <begin position="1"/>
        <end position="25"/>
    </location>
</feature>
<dbReference type="PANTHER" id="PTHR37478:SF2">
    <property type="entry name" value="UPF0251 PROTEIN TK0562"/>
    <property type="match status" value="1"/>
</dbReference>
<gene>
    <name evidence="3" type="ORF">SAMN05660420_00786</name>
</gene>
<dbReference type="STRING" id="37625.SAMN05660420_00786"/>
<evidence type="ECO:0000313" key="4">
    <source>
        <dbReference type="Proteomes" id="UP000199409"/>
    </source>
</evidence>
<dbReference type="InterPro" id="IPR036388">
    <property type="entry name" value="WH-like_DNA-bd_sf"/>
</dbReference>
<organism evidence="3 4">
    <name type="scientific">Desulfuromusa kysingii</name>
    <dbReference type="NCBI Taxonomy" id="37625"/>
    <lineage>
        <taxon>Bacteria</taxon>
        <taxon>Pseudomonadati</taxon>
        <taxon>Thermodesulfobacteriota</taxon>
        <taxon>Desulfuromonadia</taxon>
        <taxon>Desulfuromonadales</taxon>
        <taxon>Geopsychrobacteraceae</taxon>
        <taxon>Desulfuromusa</taxon>
    </lineage>
</organism>
<dbReference type="EMBL" id="FNQN01000002">
    <property type="protein sequence ID" value="SDZ93348.1"/>
    <property type="molecule type" value="Genomic_DNA"/>
</dbReference>
<feature type="compositionally biased region" description="Basic residues" evidence="2">
    <location>
        <begin position="1"/>
        <end position="13"/>
    </location>
</feature>
<evidence type="ECO:0000256" key="1">
    <source>
        <dbReference type="ARBA" id="ARBA00009350"/>
    </source>
</evidence>
<dbReference type="Gene3D" id="1.10.10.10">
    <property type="entry name" value="Winged helix-like DNA-binding domain superfamily/Winged helix DNA-binding domain"/>
    <property type="match status" value="1"/>
</dbReference>
<dbReference type="RefSeq" id="WP_092344936.1">
    <property type="nucleotide sequence ID" value="NZ_FNQN01000002.1"/>
</dbReference>
<comment type="similarity">
    <text evidence="1">Belongs to the UPF0251 family.</text>
</comment>
<dbReference type="InterPro" id="IPR013324">
    <property type="entry name" value="RNA_pol_sigma_r3/r4-like"/>
</dbReference>
<dbReference type="PANTHER" id="PTHR37478">
    <property type="match status" value="1"/>
</dbReference>
<dbReference type="InterPro" id="IPR002852">
    <property type="entry name" value="UPF0251"/>
</dbReference>
<dbReference type="GO" id="GO:0003677">
    <property type="term" value="F:DNA binding"/>
    <property type="evidence" value="ECO:0007669"/>
    <property type="project" value="UniProtKB-KW"/>
</dbReference>
<keyword evidence="3" id="KW-0238">DNA-binding</keyword>
<evidence type="ECO:0000256" key="2">
    <source>
        <dbReference type="SAM" id="MobiDB-lite"/>
    </source>
</evidence>
<name>A0A1H3X4A5_9BACT</name>
<dbReference type="Proteomes" id="UP000199409">
    <property type="component" value="Unassembled WGS sequence"/>
</dbReference>
<accession>A0A1H3X4A5</accession>
<proteinExistence type="inferred from homology"/>
<evidence type="ECO:0000313" key="3">
    <source>
        <dbReference type="EMBL" id="SDZ93348.1"/>
    </source>
</evidence>
<reference evidence="3 4" key="1">
    <citation type="submission" date="2016-10" db="EMBL/GenBank/DDBJ databases">
        <authorList>
            <person name="de Groot N.N."/>
        </authorList>
    </citation>
    <scope>NUCLEOTIDE SEQUENCE [LARGE SCALE GENOMIC DNA]</scope>
    <source>
        <strain evidence="3 4">DSM 7343</strain>
    </source>
</reference>
<dbReference type="Pfam" id="PF02001">
    <property type="entry name" value="DUF134"/>
    <property type="match status" value="1"/>
</dbReference>
<dbReference type="AlphaFoldDB" id="A0A1H3X4A5"/>
<dbReference type="SUPFAM" id="SSF88659">
    <property type="entry name" value="Sigma3 and sigma4 domains of RNA polymerase sigma factors"/>
    <property type="match status" value="1"/>
</dbReference>
<dbReference type="OrthoDB" id="280278at2"/>